<dbReference type="AlphaFoldDB" id="A0A2P2NZA3"/>
<protein>
    <submittedName>
        <fullName evidence="1">Uncharacterized protein</fullName>
    </submittedName>
</protein>
<name>A0A2P2NZA3_RHIMU</name>
<evidence type="ECO:0000313" key="1">
    <source>
        <dbReference type="EMBL" id="MBX47783.1"/>
    </source>
</evidence>
<reference evidence="1" key="1">
    <citation type="submission" date="2018-02" db="EMBL/GenBank/DDBJ databases">
        <title>Rhizophora mucronata_Transcriptome.</title>
        <authorList>
            <person name="Meera S.P."/>
            <person name="Sreeshan A."/>
            <person name="Augustine A."/>
        </authorList>
    </citation>
    <scope>NUCLEOTIDE SEQUENCE</scope>
    <source>
        <tissue evidence="1">Leaf</tissue>
    </source>
</reference>
<dbReference type="EMBL" id="GGEC01067299">
    <property type="protein sequence ID" value="MBX47783.1"/>
    <property type="molecule type" value="Transcribed_RNA"/>
</dbReference>
<sequence length="29" mass="3095">MHCGVSLACAEKLGRLKTRDSVCCITSVL</sequence>
<accession>A0A2P2NZA3</accession>
<organism evidence="1">
    <name type="scientific">Rhizophora mucronata</name>
    <name type="common">Asiatic mangrove</name>
    <dbReference type="NCBI Taxonomy" id="61149"/>
    <lineage>
        <taxon>Eukaryota</taxon>
        <taxon>Viridiplantae</taxon>
        <taxon>Streptophyta</taxon>
        <taxon>Embryophyta</taxon>
        <taxon>Tracheophyta</taxon>
        <taxon>Spermatophyta</taxon>
        <taxon>Magnoliopsida</taxon>
        <taxon>eudicotyledons</taxon>
        <taxon>Gunneridae</taxon>
        <taxon>Pentapetalae</taxon>
        <taxon>rosids</taxon>
        <taxon>fabids</taxon>
        <taxon>Malpighiales</taxon>
        <taxon>Rhizophoraceae</taxon>
        <taxon>Rhizophora</taxon>
    </lineage>
</organism>
<proteinExistence type="predicted"/>